<dbReference type="Proteomes" id="UP000801492">
    <property type="component" value="Unassembled WGS sequence"/>
</dbReference>
<dbReference type="PANTHER" id="PTHR45749:SF35">
    <property type="entry name" value="AC-LIKE TRANSPOSASE-RELATED"/>
    <property type="match status" value="1"/>
</dbReference>
<dbReference type="PANTHER" id="PTHR45749">
    <property type="match status" value="1"/>
</dbReference>
<dbReference type="EMBL" id="VTPC01020340">
    <property type="protein sequence ID" value="KAF2891894.1"/>
    <property type="molecule type" value="Genomic_DNA"/>
</dbReference>
<organism evidence="1 2">
    <name type="scientific">Ignelater luminosus</name>
    <name type="common">Cucubano</name>
    <name type="synonym">Pyrophorus luminosus</name>
    <dbReference type="NCBI Taxonomy" id="2038154"/>
    <lineage>
        <taxon>Eukaryota</taxon>
        <taxon>Metazoa</taxon>
        <taxon>Ecdysozoa</taxon>
        <taxon>Arthropoda</taxon>
        <taxon>Hexapoda</taxon>
        <taxon>Insecta</taxon>
        <taxon>Pterygota</taxon>
        <taxon>Neoptera</taxon>
        <taxon>Endopterygota</taxon>
        <taxon>Coleoptera</taxon>
        <taxon>Polyphaga</taxon>
        <taxon>Elateriformia</taxon>
        <taxon>Elateroidea</taxon>
        <taxon>Elateridae</taxon>
        <taxon>Agrypninae</taxon>
        <taxon>Pyrophorini</taxon>
        <taxon>Ignelater</taxon>
    </lineage>
</organism>
<protein>
    <recommendedName>
        <fullName evidence="3">DUF4371 domain-containing protein</fullName>
    </recommendedName>
</protein>
<keyword evidence="2" id="KW-1185">Reference proteome</keyword>
<evidence type="ECO:0008006" key="3">
    <source>
        <dbReference type="Google" id="ProtNLM"/>
    </source>
</evidence>
<name>A0A8K0CQT1_IGNLU</name>
<comment type="caution">
    <text evidence="1">The sequence shown here is derived from an EMBL/GenBank/DDBJ whole genome shotgun (WGS) entry which is preliminary data.</text>
</comment>
<sequence length="142" mass="17006">MHEKSVNYKNAFRAWKELDIRLKQKNTIDAEYQRIMDMEIQYWKGVLKRIMSIIRLVVSQCLAFSGTTEHLFQPNNGNFLKLVELLSQFDPVMEEHVRRVQRESDKWSVTYLSNNIQDEFINLMGNAILSKIFLDDRQFYPR</sequence>
<dbReference type="AlphaFoldDB" id="A0A8K0CQT1"/>
<dbReference type="OrthoDB" id="6769051at2759"/>
<feature type="non-terminal residue" evidence="1">
    <location>
        <position position="142"/>
    </location>
</feature>
<reference evidence="1" key="1">
    <citation type="submission" date="2019-08" db="EMBL/GenBank/DDBJ databases">
        <title>The genome of the North American firefly Photinus pyralis.</title>
        <authorList>
            <consortium name="Photinus pyralis genome working group"/>
            <person name="Fallon T.R."/>
            <person name="Sander Lower S.E."/>
            <person name="Weng J.-K."/>
        </authorList>
    </citation>
    <scope>NUCLEOTIDE SEQUENCE</scope>
    <source>
        <strain evidence="1">TRF0915ILg1</strain>
        <tissue evidence="1">Whole body</tissue>
    </source>
</reference>
<accession>A0A8K0CQT1</accession>
<proteinExistence type="predicted"/>
<evidence type="ECO:0000313" key="1">
    <source>
        <dbReference type="EMBL" id="KAF2891894.1"/>
    </source>
</evidence>
<gene>
    <name evidence="1" type="ORF">ILUMI_14279</name>
</gene>
<evidence type="ECO:0000313" key="2">
    <source>
        <dbReference type="Proteomes" id="UP000801492"/>
    </source>
</evidence>